<feature type="transmembrane region" description="Helical" evidence="1">
    <location>
        <begin position="6"/>
        <end position="29"/>
    </location>
</feature>
<dbReference type="Proteomes" id="UP000284375">
    <property type="component" value="Unassembled WGS sequence"/>
</dbReference>
<dbReference type="AlphaFoldDB" id="A0A423VVH8"/>
<protein>
    <submittedName>
        <fullName evidence="2">Uncharacterized protein</fullName>
    </submittedName>
</protein>
<name>A0A423VVH8_CYTCH</name>
<sequence length="101" mass="11144">MFIGIIIISVLNLLPMVYPVTFSGGLYYLTWNGSVQRTGLPQERHVRITNGLYIGLPLCQAPAYLASSTHIAKIILIEAILAQLMPKSLRLLFGPILASYD</sequence>
<keyword evidence="3" id="KW-1185">Reference proteome</keyword>
<proteinExistence type="predicted"/>
<dbReference type="OrthoDB" id="1844152at2759"/>
<keyword evidence="1" id="KW-1133">Transmembrane helix</keyword>
<gene>
    <name evidence="2" type="ORF">VSDG_05856</name>
</gene>
<evidence type="ECO:0000256" key="1">
    <source>
        <dbReference type="SAM" id="Phobius"/>
    </source>
</evidence>
<dbReference type="STRING" id="252740.A0A423VVH8"/>
<dbReference type="EMBL" id="LJZO01000025">
    <property type="protein sequence ID" value="ROV95069.1"/>
    <property type="molecule type" value="Genomic_DNA"/>
</dbReference>
<keyword evidence="1" id="KW-0472">Membrane</keyword>
<reference evidence="2 3" key="1">
    <citation type="submission" date="2015-09" db="EMBL/GenBank/DDBJ databases">
        <title>Host preference determinants of Valsa canker pathogens revealed by comparative genomics.</title>
        <authorList>
            <person name="Yin Z."/>
            <person name="Huang L."/>
        </authorList>
    </citation>
    <scope>NUCLEOTIDE SEQUENCE [LARGE SCALE GENOMIC DNA]</scope>
    <source>
        <strain evidence="2 3">YSFL</strain>
    </source>
</reference>
<accession>A0A423VVH8</accession>
<evidence type="ECO:0000313" key="2">
    <source>
        <dbReference type="EMBL" id="ROV95069.1"/>
    </source>
</evidence>
<keyword evidence="1" id="KW-0812">Transmembrane</keyword>
<comment type="caution">
    <text evidence="2">The sequence shown here is derived from an EMBL/GenBank/DDBJ whole genome shotgun (WGS) entry which is preliminary data.</text>
</comment>
<organism evidence="2 3">
    <name type="scientific">Cytospora chrysosperma</name>
    <name type="common">Cytospora canker fungus</name>
    <name type="synonym">Sphaeria chrysosperma</name>
    <dbReference type="NCBI Taxonomy" id="252740"/>
    <lineage>
        <taxon>Eukaryota</taxon>
        <taxon>Fungi</taxon>
        <taxon>Dikarya</taxon>
        <taxon>Ascomycota</taxon>
        <taxon>Pezizomycotina</taxon>
        <taxon>Sordariomycetes</taxon>
        <taxon>Sordariomycetidae</taxon>
        <taxon>Diaporthales</taxon>
        <taxon>Cytosporaceae</taxon>
        <taxon>Cytospora</taxon>
    </lineage>
</organism>
<evidence type="ECO:0000313" key="3">
    <source>
        <dbReference type="Proteomes" id="UP000284375"/>
    </source>
</evidence>